<feature type="modified residue" description="N6-(pyridoxal phosphate)lysine" evidence="8">
    <location>
        <position position="744"/>
    </location>
</feature>
<keyword evidence="6 8" id="KW-0560">Oxidoreductase</keyword>
<feature type="region of interest" description="Disordered" evidence="9">
    <location>
        <begin position="57"/>
        <end position="83"/>
    </location>
</feature>
<evidence type="ECO:0000256" key="8">
    <source>
        <dbReference type="HAMAP-Rule" id="MF_00711"/>
    </source>
</evidence>
<dbReference type="PANTHER" id="PTHR11773:SF1">
    <property type="entry name" value="GLYCINE DEHYDROGENASE (DECARBOXYLATING), MITOCHONDRIAL"/>
    <property type="match status" value="1"/>
</dbReference>
<reference evidence="13" key="1">
    <citation type="journal article" date="2019" name="Int. J. Syst. Evol. Microbiol.">
        <title>The Global Catalogue of Microorganisms (GCM) 10K type strain sequencing project: providing services to taxonomists for standard genome sequencing and annotation.</title>
        <authorList>
            <consortium name="The Broad Institute Genomics Platform"/>
            <consortium name="The Broad Institute Genome Sequencing Center for Infectious Disease"/>
            <person name="Wu L."/>
            <person name="Ma J."/>
        </authorList>
    </citation>
    <scope>NUCLEOTIDE SEQUENCE [LARGE SCALE GENOMIC DNA]</scope>
    <source>
        <strain evidence="13">JCM 17983</strain>
    </source>
</reference>
<dbReference type="InterPro" id="IPR049316">
    <property type="entry name" value="GDC-P_C"/>
</dbReference>
<dbReference type="Pfam" id="PF02347">
    <property type="entry name" value="GDC-P"/>
    <property type="match status" value="2"/>
</dbReference>
<keyword evidence="13" id="KW-1185">Reference proteome</keyword>
<dbReference type="Proteomes" id="UP001500457">
    <property type="component" value="Unassembled WGS sequence"/>
</dbReference>
<dbReference type="RefSeq" id="WP_274234811.1">
    <property type="nucleotide sequence ID" value="NZ_BAABHQ010000001.1"/>
</dbReference>
<dbReference type="Gene3D" id="3.90.1150.10">
    <property type="entry name" value="Aspartate Aminotransferase, domain 1"/>
    <property type="match status" value="2"/>
</dbReference>
<evidence type="ECO:0000256" key="1">
    <source>
        <dbReference type="ARBA" id="ARBA00001933"/>
    </source>
</evidence>
<dbReference type="InterPro" id="IPR049315">
    <property type="entry name" value="GDC-P_N"/>
</dbReference>
<comment type="cofactor">
    <cofactor evidence="1 8">
        <name>pyridoxal 5'-phosphate</name>
        <dbReference type="ChEBI" id="CHEBI:597326"/>
    </cofactor>
</comment>
<feature type="domain" description="Glycine cleavage system P-protein N-terminal" evidence="10">
    <location>
        <begin position="29"/>
        <end position="480"/>
    </location>
</feature>
<dbReference type="EC" id="1.4.4.2" evidence="8"/>
<keyword evidence="5 8" id="KW-0663">Pyridoxal phosphate</keyword>
<dbReference type="CDD" id="cd00613">
    <property type="entry name" value="GDC-P"/>
    <property type="match status" value="1"/>
</dbReference>
<dbReference type="InterPro" id="IPR020581">
    <property type="entry name" value="GDC_P"/>
</dbReference>
<feature type="domain" description="Glycine dehydrogenase C-terminal" evidence="11">
    <location>
        <begin position="817"/>
        <end position="938"/>
    </location>
</feature>
<dbReference type="InterPro" id="IPR003437">
    <property type="entry name" value="GcvP"/>
</dbReference>
<evidence type="ECO:0000256" key="7">
    <source>
        <dbReference type="ARBA" id="ARBA00049026"/>
    </source>
</evidence>
<sequence length="996" mass="105063">MNAPHGPAPSSSWDSAPLAALEHGVPFADRHIGPDARGLARMLETVGVGSLEELADRAMPTSIRTDPADWSDDATGAAPPPPATEAQVLDELRWLAARNTVLEPMLGLGYHGTITPPVIRRNVLEDPAWYTAYTPYQPEISQGRLEALLNFQTMVCDLTGLDVAGASMLDESTAAAEAMLLLRRADKTKSSRFLVDADTLPQTIAVLHTRAEALGIEIQVVDVTGGASGATGEAVALPADDFFGLLLAAPGASGALRDHRGVVEAAHQRGAAVVVACDLLAAAMVTPPGEIGADVAVGSTQRFGVPLGFGGPHAGFLAVRQGLARQLPGRLVGTSVDADGDPAHRLALQTREQHIRRDKATSNICTAQVLLAVIAAMYAVHHGPTGIRTIARRTHRMAAVLAAGLVKGGVEVVHREFFDTVLVRVPARGERSDGMGTGAAGAVAACRAEGILVREVDADHVGVSCSERTTREHLRALWRALGAGEMDAEDLDAATGDAIPTPLARTSSYLTHPVFHRHRSETALLRYLRELADKDVALDRSMIPLGSCTMKLNATAEMEPITYPGFAELHPFAPASDAPGMLQVIRDLEDWLVHLTGYHAVSLQPNAGSQGELAGLLAIRAYHRSRGDSHRDVCVIPASAHGTNAASAISAGMRVKVVKTTDRGDVDRDHLDEVIAEVGDALAAIMITYPSTHGVYEPHVRKVCAAVHDAGGQVYVDGANLNALVGLARPGRFGADVSHLNLHKTFCIPHGGGGPGVGPVGVAEHLAPFLPNHPAQPTAGPATGVGPVAGAPWGSASILPISWAYVRLMGVDGLRRATLTAVAAANYVAKRLHEHFPVLYTGPDGFVAHECILDLRPLTKASGISVDDVAKRLADYGFHAPTMSFPVAGTLMVEPTESEDLAEIDRFCDAMIAIRGEVARVESGGWPADDNPLVHAPFTARSVLGGSWDHAYTREEAAFPAGGRPTKIWPPVRRIDAAHGDRHLVCSCPPLEELAE</sequence>
<dbReference type="HAMAP" id="MF_00711">
    <property type="entry name" value="GcvP"/>
    <property type="match status" value="1"/>
</dbReference>
<name>A0ABP9DR79_9PSEU</name>
<dbReference type="Gene3D" id="3.40.640.10">
    <property type="entry name" value="Type I PLP-dependent aspartate aminotransferase-like (Major domain)"/>
    <property type="match status" value="2"/>
</dbReference>
<comment type="caution">
    <text evidence="12">The sequence shown here is derived from an EMBL/GenBank/DDBJ whole genome shotgun (WGS) entry which is preliminary data.</text>
</comment>
<dbReference type="InterPro" id="IPR015421">
    <property type="entry name" value="PyrdxlP-dep_Trfase_major"/>
</dbReference>
<evidence type="ECO:0000313" key="12">
    <source>
        <dbReference type="EMBL" id="GAA4857673.1"/>
    </source>
</evidence>
<comment type="function">
    <text evidence="2 8">The glycine cleavage system catalyzes the degradation of glycine. The P protein binds the alpha-amino group of glycine through its pyridoxal phosphate cofactor; CO(2) is released and the remaining methylamine moiety is then transferred to the lipoamide cofactor of the H protein.</text>
</comment>
<evidence type="ECO:0000256" key="4">
    <source>
        <dbReference type="ARBA" id="ARBA00011690"/>
    </source>
</evidence>
<dbReference type="EMBL" id="BAABHQ010000001">
    <property type="protein sequence ID" value="GAA4857673.1"/>
    <property type="molecule type" value="Genomic_DNA"/>
</dbReference>
<evidence type="ECO:0000256" key="6">
    <source>
        <dbReference type="ARBA" id="ARBA00023002"/>
    </source>
</evidence>
<evidence type="ECO:0000256" key="3">
    <source>
        <dbReference type="ARBA" id="ARBA00010756"/>
    </source>
</evidence>
<dbReference type="SUPFAM" id="SSF53383">
    <property type="entry name" value="PLP-dependent transferases"/>
    <property type="match status" value="2"/>
</dbReference>
<comment type="subunit">
    <text evidence="4 8">The glycine cleavage system is composed of four proteins: P, T, L and H.</text>
</comment>
<dbReference type="Pfam" id="PF21478">
    <property type="entry name" value="GcvP2_C"/>
    <property type="match status" value="1"/>
</dbReference>
<feature type="domain" description="Glycine cleavage system P-protein N-terminal" evidence="10">
    <location>
        <begin position="487"/>
        <end position="770"/>
    </location>
</feature>
<dbReference type="NCBIfam" id="TIGR00461">
    <property type="entry name" value="gcvP"/>
    <property type="match status" value="1"/>
</dbReference>
<evidence type="ECO:0000313" key="13">
    <source>
        <dbReference type="Proteomes" id="UP001500457"/>
    </source>
</evidence>
<evidence type="ECO:0000259" key="11">
    <source>
        <dbReference type="Pfam" id="PF21478"/>
    </source>
</evidence>
<organism evidence="12 13">
    <name type="scientific">Actinomycetospora straminea</name>
    <dbReference type="NCBI Taxonomy" id="663607"/>
    <lineage>
        <taxon>Bacteria</taxon>
        <taxon>Bacillati</taxon>
        <taxon>Actinomycetota</taxon>
        <taxon>Actinomycetes</taxon>
        <taxon>Pseudonocardiales</taxon>
        <taxon>Pseudonocardiaceae</taxon>
        <taxon>Actinomycetospora</taxon>
    </lineage>
</organism>
<evidence type="ECO:0000259" key="10">
    <source>
        <dbReference type="Pfam" id="PF02347"/>
    </source>
</evidence>
<dbReference type="InterPro" id="IPR015424">
    <property type="entry name" value="PyrdxlP-dep_Trfase"/>
</dbReference>
<evidence type="ECO:0000256" key="5">
    <source>
        <dbReference type="ARBA" id="ARBA00022898"/>
    </source>
</evidence>
<comment type="catalytic activity">
    <reaction evidence="7 8">
        <text>N(6)-[(R)-lipoyl]-L-lysyl-[glycine-cleavage complex H protein] + glycine + H(+) = N(6)-[(R)-S(8)-aminomethyldihydrolipoyl]-L-lysyl-[glycine-cleavage complex H protein] + CO2</text>
        <dbReference type="Rhea" id="RHEA:24304"/>
        <dbReference type="Rhea" id="RHEA-COMP:10494"/>
        <dbReference type="Rhea" id="RHEA-COMP:10495"/>
        <dbReference type="ChEBI" id="CHEBI:15378"/>
        <dbReference type="ChEBI" id="CHEBI:16526"/>
        <dbReference type="ChEBI" id="CHEBI:57305"/>
        <dbReference type="ChEBI" id="CHEBI:83099"/>
        <dbReference type="ChEBI" id="CHEBI:83143"/>
        <dbReference type="EC" id="1.4.4.2"/>
    </reaction>
</comment>
<dbReference type="PANTHER" id="PTHR11773">
    <property type="entry name" value="GLYCINE DEHYDROGENASE, DECARBOXYLATING"/>
    <property type="match status" value="1"/>
</dbReference>
<evidence type="ECO:0000256" key="9">
    <source>
        <dbReference type="SAM" id="MobiDB-lite"/>
    </source>
</evidence>
<dbReference type="InterPro" id="IPR015422">
    <property type="entry name" value="PyrdxlP-dep_Trfase_small"/>
</dbReference>
<gene>
    <name evidence="8 12" type="primary">gcvP</name>
    <name evidence="12" type="ORF">GCM10023203_00320</name>
</gene>
<comment type="similarity">
    <text evidence="3 8">Belongs to the GcvP family.</text>
</comment>
<accession>A0ABP9DR79</accession>
<evidence type="ECO:0000256" key="2">
    <source>
        <dbReference type="ARBA" id="ARBA00003788"/>
    </source>
</evidence>
<proteinExistence type="inferred from homology"/>
<protein>
    <recommendedName>
        <fullName evidence="8">Glycine dehydrogenase (decarboxylating)</fullName>
        <ecNumber evidence="8">1.4.4.2</ecNumber>
    </recommendedName>
    <alternativeName>
        <fullName evidence="8">Glycine cleavage system P-protein</fullName>
    </alternativeName>
    <alternativeName>
        <fullName evidence="8">Glycine decarboxylase</fullName>
    </alternativeName>
    <alternativeName>
        <fullName evidence="8">Glycine dehydrogenase (aminomethyl-transferring)</fullName>
    </alternativeName>
</protein>